<gene>
    <name evidence="8" type="ORF">FHP91_16930</name>
</gene>
<evidence type="ECO:0000256" key="1">
    <source>
        <dbReference type="ARBA" id="ARBA00008857"/>
    </source>
</evidence>
<name>A0A557QKM7_9RHOO</name>
<comment type="similarity">
    <text evidence="1">Belongs to the 'phage' integrase family.</text>
</comment>
<sequence length="332" mass="37208">MSDNTFSTSSPPAPRLLEVVRARIRLKHYSIRTERAYLGWIKRYIIFHGKRHPRDMGKRELEAFLSALSVERNVSAATQTQALSALLFLYREVLELPFPWLDDVVRAKKPRRLPTVLTRDEVAAVRGAIGDPEIGLVIGLLYGSGMRLMEAVRLRIKDVDLARKEILIRDGKGGKDRVTMLPDTLLLPLTAQVEAARSMHEFDLAQGRGAVWLPNALAIKYPAAAVSLGWQYVFPAKDLSTDPRTGKVGRHHMDERRIQRGMKQAVKLAGIYKPATPHTLRHSFATHLLESGYDIRTVQELLGHSDVATTMIYTHVLNKGGRGVVSPLDRMG</sequence>
<dbReference type="InterPro" id="IPR004107">
    <property type="entry name" value="Integrase_SAM-like_N"/>
</dbReference>
<dbReference type="Gene3D" id="1.10.150.130">
    <property type="match status" value="1"/>
</dbReference>
<dbReference type="SUPFAM" id="SSF56349">
    <property type="entry name" value="DNA breaking-rejoining enzymes"/>
    <property type="match status" value="1"/>
</dbReference>
<dbReference type="PANTHER" id="PTHR30349:SF64">
    <property type="entry name" value="PROPHAGE INTEGRASE INTD-RELATED"/>
    <property type="match status" value="1"/>
</dbReference>
<feature type="domain" description="Tyr recombinase" evidence="6">
    <location>
        <begin position="112"/>
        <end position="326"/>
    </location>
</feature>
<dbReference type="InterPro" id="IPR044068">
    <property type="entry name" value="CB"/>
</dbReference>
<dbReference type="GO" id="GO:0003677">
    <property type="term" value="F:DNA binding"/>
    <property type="evidence" value="ECO:0007669"/>
    <property type="project" value="UniProtKB-UniRule"/>
</dbReference>
<dbReference type="Pfam" id="PF00589">
    <property type="entry name" value="Phage_integrase"/>
    <property type="match status" value="1"/>
</dbReference>
<keyword evidence="3 5" id="KW-0238">DNA-binding</keyword>
<dbReference type="PANTHER" id="PTHR30349">
    <property type="entry name" value="PHAGE INTEGRASE-RELATED"/>
    <property type="match status" value="1"/>
</dbReference>
<evidence type="ECO:0000256" key="4">
    <source>
        <dbReference type="ARBA" id="ARBA00023172"/>
    </source>
</evidence>
<keyword evidence="2" id="KW-0229">DNA integration</keyword>
<evidence type="ECO:0000256" key="2">
    <source>
        <dbReference type="ARBA" id="ARBA00022908"/>
    </source>
</evidence>
<dbReference type="NCBIfam" id="TIGR02249">
    <property type="entry name" value="integrase_gron"/>
    <property type="match status" value="1"/>
</dbReference>
<evidence type="ECO:0000256" key="3">
    <source>
        <dbReference type="ARBA" id="ARBA00023125"/>
    </source>
</evidence>
<organism evidence="8 9">
    <name type="scientific">Denitromonas halophila</name>
    <dbReference type="NCBI Taxonomy" id="1629404"/>
    <lineage>
        <taxon>Bacteria</taxon>
        <taxon>Pseudomonadati</taxon>
        <taxon>Pseudomonadota</taxon>
        <taxon>Betaproteobacteria</taxon>
        <taxon>Rhodocyclales</taxon>
        <taxon>Zoogloeaceae</taxon>
        <taxon>Denitromonas</taxon>
    </lineage>
</organism>
<dbReference type="InterPro" id="IPR010998">
    <property type="entry name" value="Integrase_recombinase_N"/>
</dbReference>
<evidence type="ECO:0000313" key="9">
    <source>
        <dbReference type="Proteomes" id="UP000319502"/>
    </source>
</evidence>
<evidence type="ECO:0000259" key="6">
    <source>
        <dbReference type="PROSITE" id="PS51898"/>
    </source>
</evidence>
<dbReference type="OrthoDB" id="9801717at2"/>
<reference evidence="8 9" key="1">
    <citation type="submission" date="2019-07" db="EMBL/GenBank/DDBJ databases">
        <title>The pathways for chlorine oxyanion respiration interact through the shared metabolite chlorate.</title>
        <authorList>
            <person name="Barnum T.P."/>
            <person name="Cheng Y."/>
            <person name="Hill K.A."/>
            <person name="Lucas L.N."/>
            <person name="Carlson H.K."/>
            <person name="Coates J.D."/>
        </authorList>
    </citation>
    <scope>NUCLEOTIDE SEQUENCE [LARGE SCALE GENOMIC DNA]</scope>
    <source>
        <strain evidence="8 9">SFB-3</strain>
    </source>
</reference>
<feature type="domain" description="Core-binding (CB)" evidence="7">
    <location>
        <begin position="7"/>
        <end position="94"/>
    </location>
</feature>
<dbReference type="EMBL" id="VMNK01000015">
    <property type="protein sequence ID" value="TVO53454.1"/>
    <property type="molecule type" value="Genomic_DNA"/>
</dbReference>
<dbReference type="InterPro" id="IPR013762">
    <property type="entry name" value="Integrase-like_cat_sf"/>
</dbReference>
<proteinExistence type="inferred from homology"/>
<keyword evidence="4" id="KW-0233">DNA recombination</keyword>
<dbReference type="PROSITE" id="PS51898">
    <property type="entry name" value="TYR_RECOMBINASE"/>
    <property type="match status" value="1"/>
</dbReference>
<dbReference type="PROSITE" id="PS51900">
    <property type="entry name" value="CB"/>
    <property type="match status" value="1"/>
</dbReference>
<dbReference type="RefSeq" id="WP_144310682.1">
    <property type="nucleotide sequence ID" value="NZ_VMNK01000015.1"/>
</dbReference>
<dbReference type="AlphaFoldDB" id="A0A557QKM7"/>
<comment type="caution">
    <text evidence="8">The sequence shown here is derived from an EMBL/GenBank/DDBJ whole genome shotgun (WGS) entry which is preliminary data.</text>
</comment>
<dbReference type="GO" id="GO:0006310">
    <property type="term" value="P:DNA recombination"/>
    <property type="evidence" value="ECO:0007669"/>
    <property type="project" value="UniProtKB-KW"/>
</dbReference>
<accession>A0A557QKM7</accession>
<dbReference type="InterPro" id="IPR011010">
    <property type="entry name" value="DNA_brk_join_enz"/>
</dbReference>
<evidence type="ECO:0000313" key="8">
    <source>
        <dbReference type="EMBL" id="TVO53454.1"/>
    </source>
</evidence>
<dbReference type="Proteomes" id="UP000319502">
    <property type="component" value="Unassembled WGS sequence"/>
</dbReference>
<dbReference type="InterPro" id="IPR002104">
    <property type="entry name" value="Integrase_catalytic"/>
</dbReference>
<keyword evidence="9" id="KW-1185">Reference proteome</keyword>
<dbReference type="Gene3D" id="1.10.443.10">
    <property type="entry name" value="Intergrase catalytic core"/>
    <property type="match status" value="1"/>
</dbReference>
<protein>
    <submittedName>
        <fullName evidence="8">Integron integrase</fullName>
    </submittedName>
</protein>
<dbReference type="Pfam" id="PF13495">
    <property type="entry name" value="Phage_int_SAM_4"/>
    <property type="match status" value="1"/>
</dbReference>
<evidence type="ECO:0000256" key="5">
    <source>
        <dbReference type="PROSITE-ProRule" id="PRU01248"/>
    </source>
</evidence>
<dbReference type="InterPro" id="IPR011946">
    <property type="entry name" value="Integrase_integron-type"/>
</dbReference>
<dbReference type="GO" id="GO:0015074">
    <property type="term" value="P:DNA integration"/>
    <property type="evidence" value="ECO:0007669"/>
    <property type="project" value="UniProtKB-KW"/>
</dbReference>
<evidence type="ECO:0000259" key="7">
    <source>
        <dbReference type="PROSITE" id="PS51900"/>
    </source>
</evidence>
<dbReference type="InterPro" id="IPR050090">
    <property type="entry name" value="Tyrosine_recombinase_XerCD"/>
</dbReference>